<feature type="transmembrane region" description="Helical" evidence="1">
    <location>
        <begin position="30"/>
        <end position="50"/>
    </location>
</feature>
<organism evidence="2 3">
    <name type="scientific">Paenibacillus silvestris</name>
    <dbReference type="NCBI Taxonomy" id="2606219"/>
    <lineage>
        <taxon>Bacteria</taxon>
        <taxon>Bacillati</taxon>
        <taxon>Bacillota</taxon>
        <taxon>Bacilli</taxon>
        <taxon>Bacillales</taxon>
        <taxon>Paenibacillaceae</taxon>
        <taxon>Paenibacillus</taxon>
    </lineage>
</organism>
<gene>
    <name evidence="2" type="ORF">GQF01_24280</name>
</gene>
<proteinExistence type="predicted"/>
<dbReference type="RefSeq" id="WP_161409346.1">
    <property type="nucleotide sequence ID" value="NZ_WTUZ01000022.1"/>
</dbReference>
<keyword evidence="1" id="KW-0812">Transmembrane</keyword>
<dbReference type="InterPro" id="IPR010390">
    <property type="entry name" value="ABC-2_transporter-like"/>
</dbReference>
<protein>
    <submittedName>
        <fullName evidence="2">Multidrug ABC transporter permease</fullName>
    </submittedName>
</protein>
<accession>A0A6L8V487</accession>
<comment type="caution">
    <text evidence="2">The sequence shown here is derived from an EMBL/GenBank/DDBJ whole genome shotgun (WGS) entry which is preliminary data.</text>
</comment>
<dbReference type="EMBL" id="WTUZ01000022">
    <property type="protein sequence ID" value="MZQ85238.1"/>
    <property type="molecule type" value="Genomic_DNA"/>
</dbReference>
<keyword evidence="3" id="KW-1185">Reference proteome</keyword>
<feature type="transmembrane region" description="Helical" evidence="1">
    <location>
        <begin position="147"/>
        <end position="174"/>
    </location>
</feature>
<evidence type="ECO:0000256" key="1">
    <source>
        <dbReference type="SAM" id="Phobius"/>
    </source>
</evidence>
<dbReference type="Pfam" id="PF06182">
    <property type="entry name" value="ABC2_membrane_6"/>
    <property type="match status" value="1"/>
</dbReference>
<evidence type="ECO:0000313" key="2">
    <source>
        <dbReference type="EMBL" id="MZQ85238.1"/>
    </source>
</evidence>
<evidence type="ECO:0000313" key="3">
    <source>
        <dbReference type="Proteomes" id="UP000481087"/>
    </source>
</evidence>
<feature type="transmembrane region" description="Helical" evidence="1">
    <location>
        <begin position="114"/>
        <end position="135"/>
    </location>
</feature>
<feature type="transmembrane region" description="Helical" evidence="1">
    <location>
        <begin position="236"/>
        <end position="259"/>
    </location>
</feature>
<keyword evidence="1" id="KW-0472">Membrane</keyword>
<keyword evidence="1" id="KW-1133">Transmembrane helix</keyword>
<dbReference type="PANTHER" id="PTHR36832">
    <property type="entry name" value="SLR1174 PROTEIN-RELATED"/>
    <property type="match status" value="1"/>
</dbReference>
<dbReference type="PANTHER" id="PTHR36832:SF1">
    <property type="entry name" value="SLR1174 PROTEIN"/>
    <property type="match status" value="1"/>
</dbReference>
<dbReference type="AlphaFoldDB" id="A0A6L8V487"/>
<reference evidence="2 3" key="1">
    <citation type="submission" date="2019-12" db="EMBL/GenBank/DDBJ databases">
        <title>Paenibacillus sp. nov. sp. isolated from soil.</title>
        <authorList>
            <person name="Kim J."/>
            <person name="Jeong S.E."/>
            <person name="Jung H.S."/>
            <person name="Jeon C.O."/>
        </authorList>
    </citation>
    <scope>NUCLEOTIDE SEQUENCE [LARGE SCALE GENOMIC DNA]</scope>
    <source>
        <strain evidence="2 3">5J-6</strain>
    </source>
</reference>
<dbReference type="Proteomes" id="UP000481087">
    <property type="component" value="Unassembled WGS sequence"/>
</dbReference>
<sequence>MRGLALFWQKYRVLLRVEWAVMFAYRSESLIWMVGAFIQPLVSMAVWLSISNNQAIGGYDAHDYMVYFLGVLLVDRLTSTWDVWELDASIQDGSLSSKLVRPLHPVHWSISQNLVYKLFFALLLIPAWAIAAALFPMLRLTISLEIIFLFLCAIAVSSAIRFLIGFEFGLLAFWTNRATAIYSLYEGFHLFLAGRIAPLSMFPSWVEDVAAWLPFYGTVGFPVELLVGKIDPGSPAILRNFAIQLAWLIILFVTFRLLWRKGIKKYGAVGG</sequence>
<name>A0A6L8V487_9BACL</name>